<evidence type="ECO:0000256" key="5">
    <source>
        <dbReference type="ARBA" id="ARBA00023049"/>
    </source>
</evidence>
<evidence type="ECO:0000256" key="4">
    <source>
        <dbReference type="ARBA" id="ARBA00022833"/>
    </source>
</evidence>
<dbReference type="Gene3D" id="3.30.2010.10">
    <property type="entry name" value="Metalloproteases ('zincins'), catalytic domain"/>
    <property type="match status" value="1"/>
</dbReference>
<keyword evidence="7" id="KW-0472">Membrane</keyword>
<sequence length="381" mass="42058">MQPIAGSWFMAGQARREPAELAVDGSGVARVVSQGEGRELARVNAAELDVSSRLGQTPRFVRLPCGGVLETDNNDAVDELMHQWQPRRFLGWIHKLESHLPFVIVTALLVAILAWASVFHGLPAAAERMAHALPAETLNTISRETLALMDRLYLKPSELSAAKQAELQADFAPVLAAYRQLPLKVLFRQGGERVGANAFALPDGTMIFTDEIVTLAQRNEELVAVLAHEVGHIHHRHSLRAMIQNSVIGIAYLMVVGDASAVGDLFVGLPVVAATLAYSRDHELEADRFSVAYLDRQGIERQAFVNILQRMNDSAQCRELLSEQDGIAVDELSESERLALCGELLAEGGKSKDSIWSDYFSTHPAMQERLERFVEYPFVDR</sequence>
<dbReference type="Pfam" id="PF23368">
    <property type="entry name" value="DUF7092"/>
    <property type="match status" value="1"/>
</dbReference>
<comment type="similarity">
    <text evidence="6">Belongs to the peptidase M48 family.</text>
</comment>
<feature type="transmembrane region" description="Helical" evidence="7">
    <location>
        <begin position="100"/>
        <end position="122"/>
    </location>
</feature>
<comment type="cofactor">
    <cofactor evidence="6">
        <name>Zn(2+)</name>
        <dbReference type="ChEBI" id="CHEBI:29105"/>
    </cofactor>
    <text evidence="6">Binds 1 zinc ion per subunit.</text>
</comment>
<dbReference type="CDD" id="cd07332">
    <property type="entry name" value="M48C_Oma1_like"/>
    <property type="match status" value="1"/>
</dbReference>
<keyword evidence="3 6" id="KW-0378">Hydrolase</keyword>
<proteinExistence type="inferred from homology"/>
<name>A0ABQ1PEP4_9GAMM</name>
<dbReference type="PANTHER" id="PTHR22726:SF1">
    <property type="entry name" value="METALLOENDOPEPTIDASE OMA1, MITOCHONDRIAL"/>
    <property type="match status" value="1"/>
</dbReference>
<dbReference type="Proteomes" id="UP000638188">
    <property type="component" value="Unassembled WGS sequence"/>
</dbReference>
<reference evidence="11" key="1">
    <citation type="journal article" date="2019" name="Int. J. Syst. Evol. Microbiol.">
        <title>The Global Catalogue of Microorganisms (GCM) 10K type strain sequencing project: providing services to taxonomists for standard genome sequencing and annotation.</title>
        <authorList>
            <consortium name="The Broad Institute Genomics Platform"/>
            <consortium name="The Broad Institute Genome Sequencing Center for Infectious Disease"/>
            <person name="Wu L."/>
            <person name="Ma J."/>
        </authorList>
    </citation>
    <scope>NUCLEOTIDE SEQUENCE [LARGE SCALE GENOMIC DNA]</scope>
    <source>
        <strain evidence="11">CGMCC 1.12482</strain>
    </source>
</reference>
<keyword evidence="11" id="KW-1185">Reference proteome</keyword>
<evidence type="ECO:0000259" key="9">
    <source>
        <dbReference type="Pfam" id="PF23368"/>
    </source>
</evidence>
<evidence type="ECO:0000256" key="7">
    <source>
        <dbReference type="SAM" id="Phobius"/>
    </source>
</evidence>
<feature type="domain" description="Peptidase M48" evidence="8">
    <location>
        <begin position="194"/>
        <end position="372"/>
    </location>
</feature>
<keyword evidence="5 6" id="KW-0482">Metalloprotease</keyword>
<evidence type="ECO:0000256" key="6">
    <source>
        <dbReference type="RuleBase" id="RU003983"/>
    </source>
</evidence>
<keyword evidence="7" id="KW-0812">Transmembrane</keyword>
<gene>
    <name evidence="10" type="ORF">GCM10007418_14000</name>
</gene>
<dbReference type="EMBL" id="BMFF01000002">
    <property type="protein sequence ID" value="GGC95672.1"/>
    <property type="molecule type" value="Genomic_DNA"/>
</dbReference>
<accession>A0ABQ1PEP4</accession>
<feature type="domain" description="DUF7092" evidence="9">
    <location>
        <begin position="4"/>
        <end position="82"/>
    </location>
</feature>
<protein>
    <submittedName>
        <fullName evidence="10">Peptidase M48</fullName>
    </submittedName>
</protein>
<evidence type="ECO:0000259" key="8">
    <source>
        <dbReference type="Pfam" id="PF01435"/>
    </source>
</evidence>
<evidence type="ECO:0000256" key="1">
    <source>
        <dbReference type="ARBA" id="ARBA00022670"/>
    </source>
</evidence>
<organism evidence="10 11">
    <name type="scientific">Halopseudomonas salina</name>
    <dbReference type="NCBI Taxonomy" id="1323744"/>
    <lineage>
        <taxon>Bacteria</taxon>
        <taxon>Pseudomonadati</taxon>
        <taxon>Pseudomonadota</taxon>
        <taxon>Gammaproteobacteria</taxon>
        <taxon>Pseudomonadales</taxon>
        <taxon>Pseudomonadaceae</taxon>
        <taxon>Halopseudomonas</taxon>
    </lineage>
</organism>
<keyword evidence="2" id="KW-0479">Metal-binding</keyword>
<evidence type="ECO:0000313" key="10">
    <source>
        <dbReference type="EMBL" id="GGC95672.1"/>
    </source>
</evidence>
<keyword evidence="7" id="KW-1133">Transmembrane helix</keyword>
<dbReference type="InterPro" id="IPR055518">
    <property type="entry name" value="DUF7092"/>
</dbReference>
<dbReference type="PANTHER" id="PTHR22726">
    <property type="entry name" value="METALLOENDOPEPTIDASE OMA1"/>
    <property type="match status" value="1"/>
</dbReference>
<dbReference type="RefSeq" id="WP_150276589.1">
    <property type="nucleotide sequence ID" value="NZ_BMFF01000002.1"/>
</dbReference>
<comment type="caution">
    <text evidence="10">The sequence shown here is derived from an EMBL/GenBank/DDBJ whole genome shotgun (WGS) entry which is preliminary data.</text>
</comment>
<evidence type="ECO:0000256" key="2">
    <source>
        <dbReference type="ARBA" id="ARBA00022723"/>
    </source>
</evidence>
<keyword evidence="1 6" id="KW-0645">Protease</keyword>
<dbReference type="Pfam" id="PF01435">
    <property type="entry name" value="Peptidase_M48"/>
    <property type="match status" value="1"/>
</dbReference>
<keyword evidence="4 6" id="KW-0862">Zinc</keyword>
<dbReference type="InterPro" id="IPR051156">
    <property type="entry name" value="Mito/Outer_Membr_Metalloprot"/>
</dbReference>
<dbReference type="InterPro" id="IPR001915">
    <property type="entry name" value="Peptidase_M48"/>
</dbReference>
<evidence type="ECO:0000256" key="3">
    <source>
        <dbReference type="ARBA" id="ARBA00022801"/>
    </source>
</evidence>
<evidence type="ECO:0000313" key="11">
    <source>
        <dbReference type="Proteomes" id="UP000638188"/>
    </source>
</evidence>